<evidence type="ECO:0000259" key="4">
    <source>
        <dbReference type="Pfam" id="PF20160"/>
    </source>
</evidence>
<feature type="compositionally biased region" description="Basic and acidic residues" evidence="3">
    <location>
        <begin position="256"/>
        <end position="265"/>
    </location>
</feature>
<protein>
    <recommendedName>
        <fullName evidence="4">C-JID domain-containing protein</fullName>
    </recommendedName>
</protein>
<dbReference type="InterPro" id="IPR032675">
    <property type="entry name" value="LRR_dom_sf"/>
</dbReference>
<proteinExistence type="predicted"/>
<dbReference type="SUPFAM" id="SSF52047">
    <property type="entry name" value="RNI-like"/>
    <property type="match status" value="1"/>
</dbReference>
<dbReference type="InterPro" id="IPR045344">
    <property type="entry name" value="C-JID"/>
</dbReference>
<sequence>MERVCKLYLDGTAITKLPTSIEHLTGLASLSLKDCKSLVCLPSTIFNFKFLKDVDISGCSKLDRLPENMGNAENVEELNVSGTAIRQGPSPQYPRHRYDIVIPGSEIPEWFSHQSLGDKVNIKEPYSHLCNELMGIAVCVVFCSQEHHPHHQINYNDGLLACWMMANGEPISIPQGTRETQKAISIRLEIKISTHKFKHQGKEMRAPHAVVVEGNKVKRSRDDNDGAGPSGEGSSNDVPHPKRIQRLTESMTHGNSNREDSSDST</sequence>
<name>A0A2N9G7T4_FAGSY</name>
<dbReference type="EMBL" id="OIVN01001575">
    <property type="protein sequence ID" value="SPC95515.1"/>
    <property type="molecule type" value="Genomic_DNA"/>
</dbReference>
<keyword evidence="2" id="KW-0677">Repeat</keyword>
<reference evidence="5" key="1">
    <citation type="submission" date="2018-02" db="EMBL/GenBank/DDBJ databases">
        <authorList>
            <person name="Cohen D.B."/>
            <person name="Kent A.D."/>
        </authorList>
    </citation>
    <scope>NUCLEOTIDE SEQUENCE</scope>
</reference>
<accession>A0A2N9G7T4</accession>
<dbReference type="Pfam" id="PF20160">
    <property type="entry name" value="C-JID"/>
    <property type="match status" value="1"/>
</dbReference>
<organism evidence="5">
    <name type="scientific">Fagus sylvatica</name>
    <name type="common">Beechnut</name>
    <dbReference type="NCBI Taxonomy" id="28930"/>
    <lineage>
        <taxon>Eukaryota</taxon>
        <taxon>Viridiplantae</taxon>
        <taxon>Streptophyta</taxon>
        <taxon>Embryophyta</taxon>
        <taxon>Tracheophyta</taxon>
        <taxon>Spermatophyta</taxon>
        <taxon>Magnoliopsida</taxon>
        <taxon>eudicotyledons</taxon>
        <taxon>Gunneridae</taxon>
        <taxon>Pentapetalae</taxon>
        <taxon>rosids</taxon>
        <taxon>fabids</taxon>
        <taxon>Fagales</taxon>
        <taxon>Fagaceae</taxon>
        <taxon>Fagus</taxon>
    </lineage>
</organism>
<gene>
    <name evidence="5" type="ORF">FSB_LOCUS23397</name>
</gene>
<feature type="domain" description="C-JID" evidence="4">
    <location>
        <begin position="102"/>
        <end position="164"/>
    </location>
</feature>
<feature type="region of interest" description="Disordered" evidence="3">
    <location>
        <begin position="197"/>
        <end position="265"/>
    </location>
</feature>
<evidence type="ECO:0000256" key="2">
    <source>
        <dbReference type="ARBA" id="ARBA00022737"/>
    </source>
</evidence>
<dbReference type="Gene3D" id="3.80.10.10">
    <property type="entry name" value="Ribonuclease Inhibitor"/>
    <property type="match status" value="1"/>
</dbReference>
<dbReference type="PANTHER" id="PTHR16083">
    <property type="entry name" value="LEUCINE RICH REPEAT CONTAINING PROTEIN"/>
    <property type="match status" value="1"/>
</dbReference>
<evidence type="ECO:0000256" key="1">
    <source>
        <dbReference type="ARBA" id="ARBA00022614"/>
    </source>
</evidence>
<dbReference type="AlphaFoldDB" id="A0A2N9G7T4"/>
<evidence type="ECO:0000313" key="5">
    <source>
        <dbReference type="EMBL" id="SPC95515.1"/>
    </source>
</evidence>
<dbReference type="PANTHER" id="PTHR16083:SF65">
    <property type="entry name" value="DISEASE RESISTANCE PROTEIN RPP8-LIKE"/>
    <property type="match status" value="1"/>
</dbReference>
<evidence type="ECO:0000256" key="3">
    <source>
        <dbReference type="SAM" id="MobiDB-lite"/>
    </source>
</evidence>
<keyword evidence="1" id="KW-0433">Leucine-rich repeat</keyword>